<accession>A0A2U2HJD1</accession>
<name>A0A2U2HJD1_9BURK</name>
<comment type="caution">
    <text evidence="2">The sequence shown here is derived from an EMBL/GenBank/DDBJ whole genome shotgun (WGS) entry which is preliminary data.</text>
</comment>
<gene>
    <name evidence="2" type="ORF">C7C56_015120</name>
</gene>
<feature type="transmembrane region" description="Helical" evidence="1">
    <location>
        <begin position="195"/>
        <end position="215"/>
    </location>
</feature>
<protein>
    <submittedName>
        <fullName evidence="2">DUF1275 domain-containing protein</fullName>
    </submittedName>
</protein>
<dbReference type="PANTHER" id="PTHR37314">
    <property type="entry name" value="SLR0142 PROTEIN"/>
    <property type="match status" value="1"/>
</dbReference>
<keyword evidence="1" id="KW-0472">Membrane</keyword>
<dbReference type="AlphaFoldDB" id="A0A2U2HJD1"/>
<organism evidence="2 3">
    <name type="scientific">Massilia glaciei</name>
    <dbReference type="NCBI Taxonomy" id="1524097"/>
    <lineage>
        <taxon>Bacteria</taxon>
        <taxon>Pseudomonadati</taxon>
        <taxon>Pseudomonadota</taxon>
        <taxon>Betaproteobacteria</taxon>
        <taxon>Burkholderiales</taxon>
        <taxon>Oxalobacteraceae</taxon>
        <taxon>Telluria group</taxon>
        <taxon>Massilia</taxon>
    </lineage>
</organism>
<feature type="transmembrane region" description="Helical" evidence="1">
    <location>
        <begin position="100"/>
        <end position="121"/>
    </location>
</feature>
<evidence type="ECO:0000256" key="1">
    <source>
        <dbReference type="SAM" id="Phobius"/>
    </source>
</evidence>
<proteinExistence type="predicted"/>
<dbReference type="Pfam" id="PF06912">
    <property type="entry name" value="DUF1275"/>
    <property type="match status" value="1"/>
</dbReference>
<keyword evidence="1" id="KW-1133">Transmembrane helix</keyword>
<feature type="transmembrane region" description="Helical" evidence="1">
    <location>
        <begin position="21"/>
        <end position="41"/>
    </location>
</feature>
<reference evidence="2 3" key="1">
    <citation type="submission" date="2018-04" db="EMBL/GenBank/DDBJ databases">
        <title>Massilia violaceinigra sp. nov., a novel purple-pigmented bacterium isolated from Tianshan glacier, Xinjiang, China.</title>
        <authorList>
            <person name="Wang H."/>
        </authorList>
    </citation>
    <scope>NUCLEOTIDE SEQUENCE [LARGE SCALE GENOMIC DNA]</scope>
    <source>
        <strain evidence="2 3">B448-2</strain>
    </source>
</reference>
<sequence>MPINYARRLTGHTRSAKSNRHLGFALAFVAGATNAGGFLAVQQYTSHMTGIVSAVADNLALGAFALVGAGFGALLSFLLGAACTAVMVNYARRRQRDSEYALPLLVEALLLLAFGMLGARLAGIEGLFIPATVMLLCFIMGLQNALMSEISHAEIRTTHVTGIVTDLGIELGKFVYWNRGGARARPLVAADPDRLKLLSALLGSFFGGALVGAFGFKLVGYLATVPLALVLCAFALVPTIDDVRGGLRRRAGKRRS</sequence>
<dbReference type="OrthoDB" id="270162at2"/>
<evidence type="ECO:0000313" key="2">
    <source>
        <dbReference type="EMBL" id="PWF46812.1"/>
    </source>
</evidence>
<dbReference type="PANTHER" id="PTHR37314:SF4">
    <property type="entry name" value="UPF0700 TRANSMEMBRANE PROTEIN YOAK"/>
    <property type="match status" value="1"/>
</dbReference>
<keyword evidence="3" id="KW-1185">Reference proteome</keyword>
<dbReference type="Proteomes" id="UP000241421">
    <property type="component" value="Unassembled WGS sequence"/>
</dbReference>
<dbReference type="InterPro" id="IPR010699">
    <property type="entry name" value="DUF1275"/>
</dbReference>
<keyword evidence="1" id="KW-0812">Transmembrane</keyword>
<dbReference type="RefSeq" id="WP_106758209.1">
    <property type="nucleotide sequence ID" value="NZ_PXWF02000239.1"/>
</dbReference>
<feature type="transmembrane region" description="Helical" evidence="1">
    <location>
        <begin position="61"/>
        <end position="88"/>
    </location>
</feature>
<feature type="transmembrane region" description="Helical" evidence="1">
    <location>
        <begin position="127"/>
        <end position="146"/>
    </location>
</feature>
<evidence type="ECO:0000313" key="3">
    <source>
        <dbReference type="Proteomes" id="UP000241421"/>
    </source>
</evidence>
<feature type="transmembrane region" description="Helical" evidence="1">
    <location>
        <begin position="221"/>
        <end position="240"/>
    </location>
</feature>
<dbReference type="EMBL" id="PXWF02000239">
    <property type="protein sequence ID" value="PWF46812.1"/>
    <property type="molecule type" value="Genomic_DNA"/>
</dbReference>